<name>A0ABU2JST6_9ACTN</name>
<dbReference type="SUPFAM" id="SSF53067">
    <property type="entry name" value="Actin-like ATPase domain"/>
    <property type="match status" value="1"/>
</dbReference>
<evidence type="ECO:0000259" key="2">
    <source>
        <dbReference type="Pfam" id="PF01047"/>
    </source>
</evidence>
<sequence>MGEELGTGGAAVAGDAWRSVPRPARPILRELVTSGPQSRTTLARKLGLSTGSLTRLTKPLLDAGLVVERAVEHDPVNGRPTRPLEVVADGAHFLGLKLTADRLYGVVTNLRADVLAQHSVPLADPAPGEVVARIGGLAERLAAGDGRLAAAGLALGGDGHAPAQVDEAELLDSYQLGWTGVPVRRLVADRLGIPCVLKNDVTALAYAHQWFGAVREVPDFALVTVGSGVGYALFVHGREVRVTEADVGEFGHQIVDRGGPMCPTGHRGCVNAYATTGCLLLAAEQGLRRRVGFAELLALAEAGDPVCSALVRQAAWALGRVVANVANVTLVKRVLLAGEAIDIVRLARAELARGLAECRVAPEAVVVTAERHDFHEWARGAAVAAIRAHVSGGR</sequence>
<dbReference type="SUPFAM" id="SSF46785">
    <property type="entry name" value="Winged helix' DNA-binding domain"/>
    <property type="match status" value="1"/>
</dbReference>
<gene>
    <name evidence="3" type="ORF">RM844_17355</name>
</gene>
<dbReference type="PANTHER" id="PTHR18964">
    <property type="entry name" value="ROK (REPRESSOR, ORF, KINASE) FAMILY"/>
    <property type="match status" value="1"/>
</dbReference>
<reference evidence="4" key="1">
    <citation type="submission" date="2023-07" db="EMBL/GenBank/DDBJ databases">
        <title>30 novel species of actinomycetes from the DSMZ collection.</title>
        <authorList>
            <person name="Nouioui I."/>
        </authorList>
    </citation>
    <scope>NUCLEOTIDE SEQUENCE [LARGE SCALE GENOMIC DNA]</scope>
    <source>
        <strain evidence="4">DSM 44915</strain>
    </source>
</reference>
<evidence type="ECO:0000313" key="3">
    <source>
        <dbReference type="EMBL" id="MDT0268051.1"/>
    </source>
</evidence>
<accession>A0ABU2JST6</accession>
<dbReference type="InterPro" id="IPR043129">
    <property type="entry name" value="ATPase_NBD"/>
</dbReference>
<dbReference type="InterPro" id="IPR036388">
    <property type="entry name" value="WH-like_DNA-bd_sf"/>
</dbReference>
<comment type="caution">
    <text evidence="3">The sequence shown here is derived from an EMBL/GenBank/DDBJ whole genome shotgun (WGS) entry which is preliminary data.</text>
</comment>
<dbReference type="EMBL" id="JAVREO010000009">
    <property type="protein sequence ID" value="MDT0268051.1"/>
    <property type="molecule type" value="Genomic_DNA"/>
</dbReference>
<organism evidence="3 4">
    <name type="scientific">Streptomyces chisholmiae</name>
    <dbReference type="NCBI Taxonomy" id="3075540"/>
    <lineage>
        <taxon>Bacteria</taxon>
        <taxon>Bacillati</taxon>
        <taxon>Actinomycetota</taxon>
        <taxon>Actinomycetes</taxon>
        <taxon>Kitasatosporales</taxon>
        <taxon>Streptomycetaceae</taxon>
        <taxon>Streptomyces</taxon>
    </lineage>
</organism>
<dbReference type="Gene3D" id="1.10.10.10">
    <property type="entry name" value="Winged helix-like DNA-binding domain superfamily/Winged helix DNA-binding domain"/>
    <property type="match status" value="1"/>
</dbReference>
<dbReference type="InterPro" id="IPR036390">
    <property type="entry name" value="WH_DNA-bd_sf"/>
</dbReference>
<evidence type="ECO:0000256" key="1">
    <source>
        <dbReference type="ARBA" id="ARBA00006479"/>
    </source>
</evidence>
<dbReference type="Proteomes" id="UP001183410">
    <property type="component" value="Unassembled WGS sequence"/>
</dbReference>
<dbReference type="Gene3D" id="3.30.420.40">
    <property type="match status" value="2"/>
</dbReference>
<dbReference type="Pfam" id="PF01047">
    <property type="entry name" value="MarR"/>
    <property type="match status" value="1"/>
</dbReference>
<proteinExistence type="inferred from homology"/>
<dbReference type="Pfam" id="PF00480">
    <property type="entry name" value="ROK"/>
    <property type="match status" value="1"/>
</dbReference>
<comment type="similarity">
    <text evidence="1">Belongs to the ROK (NagC/XylR) family.</text>
</comment>
<evidence type="ECO:0000313" key="4">
    <source>
        <dbReference type="Proteomes" id="UP001183410"/>
    </source>
</evidence>
<dbReference type="InterPro" id="IPR000835">
    <property type="entry name" value="HTH_MarR-typ"/>
</dbReference>
<protein>
    <submittedName>
        <fullName evidence="3">ROK family transcriptional regulator</fullName>
    </submittedName>
</protein>
<dbReference type="InterPro" id="IPR000600">
    <property type="entry name" value="ROK"/>
</dbReference>
<keyword evidence="4" id="KW-1185">Reference proteome</keyword>
<feature type="domain" description="HTH marR-type" evidence="2">
    <location>
        <begin position="27"/>
        <end position="66"/>
    </location>
</feature>
<dbReference type="RefSeq" id="WP_311668136.1">
    <property type="nucleotide sequence ID" value="NZ_JAVREO010000009.1"/>
</dbReference>
<dbReference type="PANTHER" id="PTHR18964:SF149">
    <property type="entry name" value="BIFUNCTIONAL UDP-N-ACETYLGLUCOSAMINE 2-EPIMERASE_N-ACETYLMANNOSAMINE KINASE"/>
    <property type="match status" value="1"/>
</dbReference>